<protein>
    <submittedName>
        <fullName evidence="2">Uncharacterized protein</fullName>
    </submittedName>
</protein>
<feature type="compositionally biased region" description="Acidic residues" evidence="1">
    <location>
        <begin position="80"/>
        <end position="94"/>
    </location>
</feature>
<sequence>MPLAKEGGMKVPNARKDFRKETPAHVSSSESSNSSSSSGEEESNQPPRKHLQTDKWAKKRKVSVGTKPTRKHKDRTPGSDEYDERYESDGGNDSDEGKKPPPRKKACAHANANTTTTRPTGKIKGPGRGKGKAKVSEARESLFMTADLQ</sequence>
<gene>
    <name evidence="2" type="ORF">BDP55DRAFT_630021</name>
</gene>
<evidence type="ECO:0000313" key="2">
    <source>
        <dbReference type="EMBL" id="KAK1687885.1"/>
    </source>
</evidence>
<accession>A0AAJ0APA0</accession>
<evidence type="ECO:0000313" key="3">
    <source>
        <dbReference type="Proteomes" id="UP001224890"/>
    </source>
</evidence>
<reference evidence="2" key="1">
    <citation type="submission" date="2021-06" db="EMBL/GenBank/DDBJ databases">
        <title>Comparative genomics, transcriptomics and evolutionary studies reveal genomic signatures of adaptation to plant cell wall in hemibiotrophic fungi.</title>
        <authorList>
            <consortium name="DOE Joint Genome Institute"/>
            <person name="Baroncelli R."/>
            <person name="Diaz J.F."/>
            <person name="Benocci T."/>
            <person name="Peng M."/>
            <person name="Battaglia E."/>
            <person name="Haridas S."/>
            <person name="Andreopoulos W."/>
            <person name="Labutti K."/>
            <person name="Pangilinan J."/>
            <person name="Floch G.L."/>
            <person name="Makela M.R."/>
            <person name="Henrissat B."/>
            <person name="Grigoriev I.V."/>
            <person name="Crouch J.A."/>
            <person name="De Vries R.P."/>
            <person name="Sukno S.A."/>
            <person name="Thon M.R."/>
        </authorList>
    </citation>
    <scope>NUCLEOTIDE SEQUENCE</scope>
    <source>
        <strain evidence="2">CBS 193.32</strain>
    </source>
</reference>
<feature type="compositionally biased region" description="Basic and acidic residues" evidence="1">
    <location>
        <begin position="14"/>
        <end position="23"/>
    </location>
</feature>
<dbReference type="EMBL" id="JAHMHR010000013">
    <property type="protein sequence ID" value="KAK1687885.1"/>
    <property type="molecule type" value="Genomic_DNA"/>
</dbReference>
<dbReference type="RefSeq" id="XP_060431580.1">
    <property type="nucleotide sequence ID" value="XM_060572104.1"/>
</dbReference>
<dbReference type="GeneID" id="85456630"/>
<feature type="compositionally biased region" description="Low complexity" evidence="1">
    <location>
        <begin position="108"/>
        <end position="117"/>
    </location>
</feature>
<feature type="compositionally biased region" description="Low complexity" evidence="1">
    <location>
        <begin position="27"/>
        <end position="38"/>
    </location>
</feature>
<dbReference type="Proteomes" id="UP001224890">
    <property type="component" value="Unassembled WGS sequence"/>
</dbReference>
<dbReference type="AlphaFoldDB" id="A0AAJ0APA0"/>
<proteinExistence type="predicted"/>
<feature type="compositionally biased region" description="Basic residues" evidence="1">
    <location>
        <begin position="57"/>
        <end position="74"/>
    </location>
</feature>
<organism evidence="2 3">
    <name type="scientific">Colletotrichum godetiae</name>
    <dbReference type="NCBI Taxonomy" id="1209918"/>
    <lineage>
        <taxon>Eukaryota</taxon>
        <taxon>Fungi</taxon>
        <taxon>Dikarya</taxon>
        <taxon>Ascomycota</taxon>
        <taxon>Pezizomycotina</taxon>
        <taxon>Sordariomycetes</taxon>
        <taxon>Hypocreomycetidae</taxon>
        <taxon>Glomerellales</taxon>
        <taxon>Glomerellaceae</taxon>
        <taxon>Colletotrichum</taxon>
        <taxon>Colletotrichum acutatum species complex</taxon>
    </lineage>
</organism>
<feature type="region of interest" description="Disordered" evidence="1">
    <location>
        <begin position="1"/>
        <end position="149"/>
    </location>
</feature>
<comment type="caution">
    <text evidence="2">The sequence shown here is derived from an EMBL/GenBank/DDBJ whole genome shotgun (WGS) entry which is preliminary data.</text>
</comment>
<name>A0AAJ0APA0_9PEZI</name>
<keyword evidence="3" id="KW-1185">Reference proteome</keyword>
<evidence type="ECO:0000256" key="1">
    <source>
        <dbReference type="SAM" id="MobiDB-lite"/>
    </source>
</evidence>